<keyword evidence="4 6" id="KW-1133">Transmembrane helix</keyword>
<evidence type="ECO:0000313" key="7">
    <source>
        <dbReference type="EMBL" id="AJM91267.1"/>
    </source>
</evidence>
<keyword evidence="2" id="KW-1003">Cell membrane</keyword>
<dbReference type="AlphaFoldDB" id="A0A0C5C7N9"/>
<feature type="transmembrane region" description="Helical" evidence="6">
    <location>
        <begin position="332"/>
        <end position="352"/>
    </location>
</feature>
<comment type="subcellular location">
    <subcellularLocation>
        <location evidence="1">Cell membrane</location>
        <topology evidence="1">Multi-pass membrane protein</topology>
    </subcellularLocation>
</comment>
<keyword evidence="8" id="KW-1185">Reference proteome</keyword>
<protein>
    <submittedName>
        <fullName evidence="7">Polysaccharide biosynthesis protein</fullName>
    </submittedName>
</protein>
<evidence type="ECO:0000313" key="8">
    <source>
        <dbReference type="Proteomes" id="UP000032027"/>
    </source>
</evidence>
<evidence type="ECO:0000256" key="5">
    <source>
        <dbReference type="ARBA" id="ARBA00023136"/>
    </source>
</evidence>
<organism evidence="7 8">
    <name type="scientific">Nitrosopumilus piranensis</name>
    <dbReference type="NCBI Taxonomy" id="1582439"/>
    <lineage>
        <taxon>Archaea</taxon>
        <taxon>Nitrososphaerota</taxon>
        <taxon>Nitrososphaeria</taxon>
        <taxon>Nitrosopumilales</taxon>
        <taxon>Nitrosopumilaceae</taxon>
        <taxon>Nitrosopumilus</taxon>
    </lineage>
</organism>
<sequence>MTNLWESLKSIIRESKNLGLLGITIYSASLISGLFFLYIAPLLGPEKYGELSYLYSISNIIFALCFFGGGSIILIYIPKGVKIFPVIGIISLFSCFIGSVIAFIFLNDFVISLLILSLSISNLATNELLAKQQYKSYSKYIFTQRISFVVLSIGLYHVFDISGLLLGIGLSNLFFIPRIIFSFKESKIDFSLIKPRFKFMLNNYALWITRVGYGYMDRLIISPIHGFEILGNYELAGQIVAFMYIFPIVIHSFVQPRDAKKISTRKVKTGAIILSVLFAVLVSILAPIILPLLFDEFSTSIMFVSIMAFAIIPHMISRLNASRFLGNEMSKIVIIGSGLHLGVLILGIIVLGGQFGTMGLAISFLLSEITEAVFLSLMHKRTFKIFV</sequence>
<feature type="transmembrane region" description="Helical" evidence="6">
    <location>
        <begin position="233"/>
        <end position="250"/>
    </location>
</feature>
<feature type="transmembrane region" description="Helical" evidence="6">
    <location>
        <begin position="83"/>
        <end position="105"/>
    </location>
</feature>
<evidence type="ECO:0000256" key="6">
    <source>
        <dbReference type="SAM" id="Phobius"/>
    </source>
</evidence>
<feature type="transmembrane region" description="Helical" evidence="6">
    <location>
        <begin position="300"/>
        <end position="320"/>
    </location>
</feature>
<reference evidence="7 8" key="2">
    <citation type="journal article" date="2016" name="ISME J.">
        <title>Physiological and genomic characterization of two novel marine thaumarchaeal strains indicates niche differentiation.</title>
        <authorList>
            <person name="Bayer B."/>
            <person name="Vojvoda J."/>
            <person name="Offre P."/>
            <person name="Alves R.J."/>
            <person name="Elisabeth N.H."/>
            <person name="Garcia J.A."/>
            <person name="Volland J.M."/>
            <person name="Srivastava A."/>
            <person name="Schleper C."/>
            <person name="Herndl G.J."/>
        </authorList>
    </citation>
    <scope>NUCLEOTIDE SEQUENCE [LARGE SCALE GENOMIC DNA]</scope>
    <source>
        <strain evidence="7 8">D3C</strain>
    </source>
</reference>
<feature type="transmembrane region" description="Helical" evidence="6">
    <location>
        <begin position="20"/>
        <end position="40"/>
    </location>
</feature>
<dbReference type="Proteomes" id="UP000032027">
    <property type="component" value="Chromosome"/>
</dbReference>
<dbReference type="PATRIC" id="fig|1582439.9.peg.43"/>
<feature type="transmembrane region" description="Helical" evidence="6">
    <location>
        <begin position="358"/>
        <end position="378"/>
    </location>
</feature>
<dbReference type="GO" id="GO:0005886">
    <property type="term" value="C:plasma membrane"/>
    <property type="evidence" value="ECO:0007669"/>
    <property type="project" value="UniProtKB-SubCell"/>
</dbReference>
<evidence type="ECO:0000256" key="3">
    <source>
        <dbReference type="ARBA" id="ARBA00022692"/>
    </source>
</evidence>
<proteinExistence type="predicted"/>
<feature type="transmembrane region" description="Helical" evidence="6">
    <location>
        <begin position="271"/>
        <end position="294"/>
    </location>
</feature>
<dbReference type="OrthoDB" id="12322at2157"/>
<evidence type="ECO:0000256" key="4">
    <source>
        <dbReference type="ARBA" id="ARBA00022989"/>
    </source>
</evidence>
<dbReference type="EMBL" id="CP010868">
    <property type="protein sequence ID" value="AJM91267.1"/>
    <property type="molecule type" value="Genomic_DNA"/>
</dbReference>
<reference evidence="7 8" key="3">
    <citation type="journal article" date="2019" name="Int. J. Syst. Evol. Microbiol.">
        <title>Nitrosopumilus adriaticus sp. nov. and Nitrosopumilus piranensis sp. nov., two ammonia-oxidizing archaea from the Adriatic Sea and members of the class Nitrososphaeria.</title>
        <authorList>
            <person name="Bayer B."/>
            <person name="Vojvoda J."/>
            <person name="Reinthaler T."/>
            <person name="Reyes C."/>
            <person name="Pinto M."/>
            <person name="Herndl G.J."/>
        </authorList>
    </citation>
    <scope>NUCLEOTIDE SEQUENCE [LARGE SCALE GENOMIC DNA]</scope>
    <source>
        <strain evidence="7 8">D3C</strain>
    </source>
</reference>
<feature type="transmembrane region" description="Helical" evidence="6">
    <location>
        <begin position="142"/>
        <end position="159"/>
    </location>
</feature>
<dbReference type="InterPro" id="IPR050833">
    <property type="entry name" value="Poly_Biosynth_Transport"/>
</dbReference>
<reference evidence="8" key="1">
    <citation type="submission" date="2015-02" db="EMBL/GenBank/DDBJ databases">
        <title>Characterization of two novel Thaumarchaeota isolated from the Northern Adriatic Sea.</title>
        <authorList>
            <person name="Bayer B."/>
            <person name="Vojvoda J."/>
            <person name="Offre P."/>
            <person name="Srivastava A."/>
            <person name="Elisabeth N."/>
            <person name="Garcia J.A.L."/>
            <person name="Schleper C."/>
            <person name="Herndl G.J."/>
        </authorList>
    </citation>
    <scope>NUCLEOTIDE SEQUENCE [LARGE SCALE GENOMIC DNA]</scope>
    <source>
        <strain evidence="8">D3C</strain>
    </source>
</reference>
<feature type="transmembrane region" description="Helical" evidence="6">
    <location>
        <begin position="111"/>
        <end position="130"/>
    </location>
</feature>
<keyword evidence="5 6" id="KW-0472">Membrane</keyword>
<feature type="transmembrane region" description="Helical" evidence="6">
    <location>
        <begin position="52"/>
        <end position="76"/>
    </location>
</feature>
<gene>
    <name evidence="7" type="ORF">NPIRD3C_0043</name>
</gene>
<dbReference type="STRING" id="1582439.NPIRD3C_0043"/>
<dbReference type="RefSeq" id="WP_148702296.1">
    <property type="nucleotide sequence ID" value="NZ_CP010868.1"/>
</dbReference>
<dbReference type="HOGENOM" id="CLU_712932_0_0_2"/>
<keyword evidence="3 6" id="KW-0812">Transmembrane</keyword>
<evidence type="ECO:0000256" key="2">
    <source>
        <dbReference type="ARBA" id="ARBA00022475"/>
    </source>
</evidence>
<dbReference type="PANTHER" id="PTHR30250:SF28">
    <property type="entry name" value="POLYSACCHARIDE BIOSYNTHESIS PROTEIN"/>
    <property type="match status" value="1"/>
</dbReference>
<dbReference type="KEGG" id="nid:NPIRD3C_0043"/>
<dbReference type="GeneID" id="41599216"/>
<evidence type="ECO:0000256" key="1">
    <source>
        <dbReference type="ARBA" id="ARBA00004651"/>
    </source>
</evidence>
<name>A0A0C5C7N9_9ARCH</name>
<dbReference type="PANTHER" id="PTHR30250">
    <property type="entry name" value="PST FAMILY PREDICTED COLANIC ACID TRANSPORTER"/>
    <property type="match status" value="1"/>
</dbReference>
<accession>A0A0C5C7N9</accession>